<dbReference type="PANTHER" id="PTHR21666:SF270">
    <property type="entry name" value="MUREIN HYDROLASE ACTIVATOR ENVC"/>
    <property type="match status" value="1"/>
</dbReference>
<feature type="domain" description="M23ase beta-sheet core" evidence="1">
    <location>
        <begin position="9"/>
        <end position="96"/>
    </location>
</feature>
<dbReference type="Pfam" id="PF01551">
    <property type="entry name" value="Peptidase_M23"/>
    <property type="match status" value="1"/>
</dbReference>
<organism evidence="2 3">
    <name type="scientific">Candidatus Nephthysia bennettiae</name>
    <dbReference type="NCBI Taxonomy" id="3127016"/>
    <lineage>
        <taxon>Bacteria</taxon>
        <taxon>Bacillati</taxon>
        <taxon>Candidatus Dormiibacterota</taxon>
        <taxon>Candidatus Dormibacteria</taxon>
        <taxon>Candidatus Dormibacterales</taxon>
        <taxon>Candidatus Dormibacteraceae</taxon>
        <taxon>Candidatus Nephthysia</taxon>
    </lineage>
</organism>
<gene>
    <name evidence="2" type="ORF">JF922_10315</name>
</gene>
<name>A0A934K209_9BACT</name>
<dbReference type="PANTHER" id="PTHR21666">
    <property type="entry name" value="PEPTIDASE-RELATED"/>
    <property type="match status" value="1"/>
</dbReference>
<proteinExistence type="predicted"/>
<evidence type="ECO:0000313" key="2">
    <source>
        <dbReference type="EMBL" id="MBJ7598464.1"/>
    </source>
</evidence>
<dbReference type="CDD" id="cd12797">
    <property type="entry name" value="M23_peptidase"/>
    <property type="match status" value="1"/>
</dbReference>
<comment type="caution">
    <text evidence="2">The sequence shown here is derived from an EMBL/GenBank/DDBJ whole genome shotgun (WGS) entry which is preliminary data.</text>
</comment>
<sequence>MSPGSWTLDQGVDIAAPGGTPLLAVGSGTIVLHGIGGFGPSAPVLHLDSGQYVYYGHAGPGNMLAIGTHVSAGQVISEVGSGIVGLSSGPHLEIGFCDSSGTPLGGGTASQMLSLLQGSYGG</sequence>
<dbReference type="InterPro" id="IPR050570">
    <property type="entry name" value="Cell_wall_metabolism_enzyme"/>
</dbReference>
<dbReference type="Proteomes" id="UP000612893">
    <property type="component" value="Unassembled WGS sequence"/>
</dbReference>
<dbReference type="InterPro" id="IPR016047">
    <property type="entry name" value="M23ase_b-sheet_dom"/>
</dbReference>
<dbReference type="SUPFAM" id="SSF51261">
    <property type="entry name" value="Duplicated hybrid motif"/>
    <property type="match status" value="1"/>
</dbReference>
<dbReference type="AlphaFoldDB" id="A0A934K209"/>
<dbReference type="InterPro" id="IPR011055">
    <property type="entry name" value="Dup_hybrid_motif"/>
</dbReference>
<reference evidence="2" key="1">
    <citation type="submission" date="2020-10" db="EMBL/GenBank/DDBJ databases">
        <title>Ca. Dormibacterota MAGs.</title>
        <authorList>
            <person name="Montgomery K."/>
        </authorList>
    </citation>
    <scope>NUCLEOTIDE SEQUENCE [LARGE SCALE GENOMIC DNA]</scope>
    <source>
        <strain evidence="2">SC8812_S17_10</strain>
    </source>
</reference>
<evidence type="ECO:0000313" key="3">
    <source>
        <dbReference type="Proteomes" id="UP000612893"/>
    </source>
</evidence>
<keyword evidence="3" id="KW-1185">Reference proteome</keyword>
<accession>A0A934K209</accession>
<dbReference type="EMBL" id="JAEKNR010000111">
    <property type="protein sequence ID" value="MBJ7598464.1"/>
    <property type="molecule type" value="Genomic_DNA"/>
</dbReference>
<evidence type="ECO:0000259" key="1">
    <source>
        <dbReference type="Pfam" id="PF01551"/>
    </source>
</evidence>
<dbReference type="Gene3D" id="2.70.70.10">
    <property type="entry name" value="Glucose Permease (Domain IIA)"/>
    <property type="match status" value="1"/>
</dbReference>
<dbReference type="GO" id="GO:0004222">
    <property type="term" value="F:metalloendopeptidase activity"/>
    <property type="evidence" value="ECO:0007669"/>
    <property type="project" value="TreeGrafter"/>
</dbReference>
<protein>
    <submittedName>
        <fullName evidence="2">M23 family metallopeptidase</fullName>
    </submittedName>
</protein>